<feature type="compositionally biased region" description="Basic and acidic residues" evidence="1">
    <location>
        <begin position="34"/>
        <end position="55"/>
    </location>
</feature>
<accession>A0A4U1L4T4</accession>
<dbReference type="AlphaFoldDB" id="A0A4U1L4T4"/>
<evidence type="ECO:0000256" key="1">
    <source>
        <dbReference type="SAM" id="MobiDB-lite"/>
    </source>
</evidence>
<evidence type="ECO:0000313" key="2">
    <source>
        <dbReference type="EMBL" id="TKD51554.1"/>
    </source>
</evidence>
<gene>
    <name evidence="2" type="ORF">FBR43_12910</name>
</gene>
<proteinExistence type="predicted"/>
<feature type="region of interest" description="Disordered" evidence="1">
    <location>
        <begin position="1"/>
        <end position="116"/>
    </location>
</feature>
<organism evidence="2 3">
    <name type="scientific">Sphingomonas baiyangensis</name>
    <dbReference type="NCBI Taxonomy" id="2572576"/>
    <lineage>
        <taxon>Bacteria</taxon>
        <taxon>Pseudomonadati</taxon>
        <taxon>Pseudomonadota</taxon>
        <taxon>Alphaproteobacteria</taxon>
        <taxon>Sphingomonadales</taxon>
        <taxon>Sphingomonadaceae</taxon>
        <taxon>Sphingomonas</taxon>
    </lineage>
</organism>
<protein>
    <submittedName>
        <fullName evidence="2">Uncharacterized protein</fullName>
    </submittedName>
</protein>
<dbReference type="EMBL" id="SWKR01000002">
    <property type="protein sequence ID" value="TKD51554.1"/>
    <property type="molecule type" value="Genomic_DNA"/>
</dbReference>
<dbReference type="Proteomes" id="UP000309138">
    <property type="component" value="Unassembled WGS sequence"/>
</dbReference>
<name>A0A4U1L4T4_9SPHN</name>
<sequence length="116" mass="11691">MTQGRISKPNTSVSSRPTASAIGDGPGYSGQEHGSVDQRDADHPRKPVLTGHEHAITGAVASGVDLRGLPGNAGRRSALEQRTGEVHGSGAGAGGGNPGEDYDSDTGGDQSDDGMR</sequence>
<evidence type="ECO:0000313" key="3">
    <source>
        <dbReference type="Proteomes" id="UP000309138"/>
    </source>
</evidence>
<feature type="compositionally biased region" description="Gly residues" evidence="1">
    <location>
        <begin position="87"/>
        <end position="98"/>
    </location>
</feature>
<reference evidence="2 3" key="1">
    <citation type="submission" date="2019-04" db="EMBL/GenBank/DDBJ databases">
        <authorList>
            <person name="Yang Y."/>
            <person name="Wei D."/>
        </authorList>
    </citation>
    <scope>NUCLEOTIDE SEQUENCE [LARGE SCALE GENOMIC DNA]</scope>
    <source>
        <strain evidence="2 3">L-1-4w-11</strain>
    </source>
</reference>
<feature type="compositionally biased region" description="Polar residues" evidence="1">
    <location>
        <begin position="1"/>
        <end position="18"/>
    </location>
</feature>
<dbReference type="RefSeq" id="WP_136943490.1">
    <property type="nucleotide sequence ID" value="NZ_SWKR01000002.1"/>
</dbReference>
<keyword evidence="3" id="KW-1185">Reference proteome</keyword>
<feature type="compositionally biased region" description="Acidic residues" evidence="1">
    <location>
        <begin position="100"/>
        <end position="116"/>
    </location>
</feature>
<comment type="caution">
    <text evidence="2">The sequence shown here is derived from an EMBL/GenBank/DDBJ whole genome shotgun (WGS) entry which is preliminary data.</text>
</comment>